<reference evidence="1" key="1">
    <citation type="submission" date="2019-04" db="EMBL/GenBank/DDBJ databases">
        <authorList>
            <person name="Brambilla D."/>
        </authorList>
    </citation>
    <scope>NUCLEOTIDE SEQUENCE</scope>
    <source>
        <strain evidence="1">BAL1</strain>
    </source>
</reference>
<evidence type="ECO:0000313" key="1">
    <source>
        <dbReference type="EMBL" id="VHO03055.1"/>
    </source>
</evidence>
<name>A0A486XLN5_9GAMM</name>
<proteinExistence type="predicted"/>
<accession>A0A486XLN5</accession>
<dbReference type="AlphaFoldDB" id="A0A486XLN5"/>
<dbReference type="EMBL" id="CAAJGR010000078">
    <property type="protein sequence ID" value="VHO03055.1"/>
    <property type="molecule type" value="Genomic_DNA"/>
</dbReference>
<organism evidence="1">
    <name type="scientific">Rheinheimera sp. BAL341</name>
    <dbReference type="NCBI Taxonomy" id="1708203"/>
    <lineage>
        <taxon>Bacteria</taxon>
        <taxon>Pseudomonadati</taxon>
        <taxon>Pseudomonadota</taxon>
        <taxon>Gammaproteobacteria</taxon>
        <taxon>Chromatiales</taxon>
        <taxon>Chromatiaceae</taxon>
        <taxon>Rheinheimera</taxon>
    </lineage>
</organism>
<protein>
    <submittedName>
        <fullName evidence="1">Uncharacterized protein</fullName>
    </submittedName>
</protein>
<gene>
    <name evidence="1" type="ORF">BAL341_1205</name>
</gene>
<sequence>MLKFRVENLQIKKTLRLKQFGITEQQCEQLQLLALSGLQSK</sequence>